<dbReference type="InterPro" id="IPR043976">
    <property type="entry name" value="GOLGA_cons_dom"/>
</dbReference>
<feature type="compositionally biased region" description="Basic and acidic residues" evidence="3">
    <location>
        <begin position="981"/>
        <end position="992"/>
    </location>
</feature>
<dbReference type="GO" id="GO:0007030">
    <property type="term" value="P:Golgi organization"/>
    <property type="evidence" value="ECO:0007669"/>
    <property type="project" value="TreeGrafter"/>
</dbReference>
<feature type="coiled-coil region" evidence="2">
    <location>
        <begin position="878"/>
        <end position="912"/>
    </location>
</feature>
<sequence>MADSVREQKLAVARKKLRQFQKKKSTRRVTGSSSKEGSPEENVLEDSTLLSESGTLSSRASSTDLASEEFVELAAEPIVETDGQTRITLGNGRAEVKETVYDSQHNSSSYLTRQQQAGSYMASSPGQVHGNTGGGQNELHTSQEYTDSSDVQINPAIPSNTHQVDVMQHQSSTSFPFQPGLSINYMNHVDHTAQEPLAEPECVSNVPAREETVGAESITQAITIHPAEREIPTTIENIVVPNVTVPVTLSDAKLLENNMVSGSGVFQTPFDAGLLENNITTTTIGVVETCGDVHEDNVLLSSSVPESSSDYGQPDPTDGGEGGEAGSVSSETTASVTTAIHVAGSDTHTGLKSSSESLRQISLQLSGLMNDSETSAPVTMDSTVSELERRNSELAALLLQETQQSQQQAQQIVHLKSQLERMEAELSGARAMLYPAGVGGGVREVESLREQLQVHIQTIGILVAEKSELQSSLTHATHSLNQKAGQVTELEGRLDAARHRASNAEAEARDSTTQLQAARDSLATLTKELDTTRTTGFKNSKQCEDLKTSVSELSERLRAKTKEYDSLLTQLTDTKSQLAMAELHIQQLRDGNQDESKQTQLIQAQSQQAETQRQLEETRAALTKTQTENKQVAAHYQQYTAQLVSQLQGLQDMVTKLTEEKAQLTLALEASLAQAAEAAAAAAAGEGEGEGAEVMSQAEMEAERQSLQNTITDLQQLTLQLKEQNAAMTNDNSQLSRLVEQLSRQVEEMEVELERNKTEEVDTGKLLEAMQSDKVAAARALTQNRQLKEQLEELQSGFIIMSNKKLELTEKLEKELHTKKGLNQEIGKLEEILAALRQQQLEKEREIVMLKENSDSLGKQLFLARNQNQQEEHQNRVVQALTQDIATYAEQVQELEQKLKLSKTDIKNLTSQNTELRNIISSHDLQLPDSSTLPMEDSGQERKEEDKDGKMDLVSKVGVLSASVSRLEEERNNLLTQLEEERAKNAKSKPESHQTNTTPESNATGVNEGAGMEQLLKLQEAHNALEKRFSRSMEQVAVLSDEKQQLEHVVQQLQLETDTIGDYITIYQFQRGVMKQQARERELELASLRHEREEMKDKLANLQDLMAMLGQEKDADWERLGKMTKIIQSPVTVANGLENGSSETEGEESQKDTEEETEESDEGKEKDSTACGGMTGGATDTTNSHNHHHHEHQQQKEVVEGGEGVKGGGTKSPTVQRILDLLNEMEASSQVEHSGLQKFHPCPLCSGKLITV</sequence>
<evidence type="ECO:0000256" key="1">
    <source>
        <dbReference type="ARBA" id="ARBA00023054"/>
    </source>
</evidence>
<feature type="coiled-coil region" evidence="2">
    <location>
        <begin position="480"/>
        <end position="570"/>
    </location>
</feature>
<dbReference type="Pfam" id="PF15070">
    <property type="entry name" value="GOLGA2L5"/>
    <property type="match status" value="1"/>
</dbReference>
<feature type="domain" description="Golgin subfamily A conserved" evidence="4">
    <location>
        <begin position="623"/>
        <end position="1117"/>
    </location>
</feature>
<feature type="compositionally biased region" description="Gly residues" evidence="3">
    <location>
        <begin position="1201"/>
        <end position="1210"/>
    </location>
</feature>
<feature type="compositionally biased region" description="Polar residues" evidence="3">
    <location>
        <begin position="121"/>
        <end position="130"/>
    </location>
</feature>
<dbReference type="EMBL" id="JAWQEG010003719">
    <property type="protein sequence ID" value="KAK3864792.1"/>
    <property type="molecule type" value="Genomic_DNA"/>
</dbReference>
<dbReference type="GO" id="GO:0000137">
    <property type="term" value="C:Golgi cis cisterna"/>
    <property type="evidence" value="ECO:0007669"/>
    <property type="project" value="TreeGrafter"/>
</dbReference>
<evidence type="ECO:0000313" key="5">
    <source>
        <dbReference type="EMBL" id="KAK3864792.1"/>
    </source>
</evidence>
<feature type="region of interest" description="Disordered" evidence="3">
    <location>
        <begin position="589"/>
        <end position="615"/>
    </location>
</feature>
<feature type="coiled-coil region" evidence="2">
    <location>
        <begin position="384"/>
        <end position="432"/>
    </location>
</feature>
<dbReference type="GO" id="GO:0005801">
    <property type="term" value="C:cis-Golgi network"/>
    <property type="evidence" value="ECO:0007669"/>
    <property type="project" value="TreeGrafter"/>
</dbReference>
<organism evidence="5 6">
    <name type="scientific">Petrolisthes cinctipes</name>
    <name type="common">Flat porcelain crab</name>
    <dbReference type="NCBI Taxonomy" id="88211"/>
    <lineage>
        <taxon>Eukaryota</taxon>
        <taxon>Metazoa</taxon>
        <taxon>Ecdysozoa</taxon>
        <taxon>Arthropoda</taxon>
        <taxon>Crustacea</taxon>
        <taxon>Multicrustacea</taxon>
        <taxon>Malacostraca</taxon>
        <taxon>Eumalacostraca</taxon>
        <taxon>Eucarida</taxon>
        <taxon>Decapoda</taxon>
        <taxon>Pleocyemata</taxon>
        <taxon>Anomura</taxon>
        <taxon>Galatheoidea</taxon>
        <taxon>Porcellanidae</taxon>
        <taxon>Petrolisthes</taxon>
    </lineage>
</organism>
<protein>
    <recommendedName>
        <fullName evidence="4">Golgin subfamily A conserved domain-containing protein</fullName>
    </recommendedName>
</protein>
<reference evidence="5" key="1">
    <citation type="submission" date="2023-10" db="EMBL/GenBank/DDBJ databases">
        <title>Genome assemblies of two species of porcelain crab, Petrolisthes cinctipes and Petrolisthes manimaculis (Anomura: Porcellanidae).</title>
        <authorList>
            <person name="Angst P."/>
        </authorList>
    </citation>
    <scope>NUCLEOTIDE SEQUENCE</scope>
    <source>
        <strain evidence="5">PB745_01</strain>
        <tissue evidence="5">Gill</tissue>
    </source>
</reference>
<feature type="compositionally biased region" description="Polar residues" evidence="3">
    <location>
        <begin position="920"/>
        <end position="933"/>
    </location>
</feature>
<dbReference type="InterPro" id="IPR024858">
    <property type="entry name" value="GOLGA"/>
</dbReference>
<feature type="coiled-coil region" evidence="2">
    <location>
        <begin position="1036"/>
        <end position="1112"/>
    </location>
</feature>
<feature type="region of interest" description="Disordered" evidence="3">
    <location>
        <begin position="683"/>
        <end position="702"/>
    </location>
</feature>
<feature type="region of interest" description="Disordered" evidence="3">
    <location>
        <begin position="16"/>
        <end position="64"/>
    </location>
</feature>
<evidence type="ECO:0000256" key="3">
    <source>
        <dbReference type="SAM" id="MobiDB-lite"/>
    </source>
</evidence>
<evidence type="ECO:0000259" key="4">
    <source>
        <dbReference type="Pfam" id="PF15070"/>
    </source>
</evidence>
<accession>A0AAE1F033</accession>
<feature type="compositionally biased region" description="Low complexity" evidence="3">
    <location>
        <begin position="598"/>
        <end position="612"/>
    </location>
</feature>
<evidence type="ECO:0000313" key="6">
    <source>
        <dbReference type="Proteomes" id="UP001286313"/>
    </source>
</evidence>
<feature type="region of interest" description="Disordered" evidence="3">
    <location>
        <begin position="302"/>
        <end position="334"/>
    </location>
</feature>
<dbReference type="GO" id="GO:0032580">
    <property type="term" value="C:Golgi cisterna membrane"/>
    <property type="evidence" value="ECO:0007669"/>
    <property type="project" value="TreeGrafter"/>
</dbReference>
<feature type="compositionally biased region" description="Polar residues" evidence="3">
    <location>
        <begin position="138"/>
        <end position="156"/>
    </location>
</feature>
<keyword evidence="1 2" id="KW-0175">Coiled coil</keyword>
<feature type="compositionally biased region" description="Polar residues" evidence="3">
    <location>
        <begin position="993"/>
        <end position="1005"/>
    </location>
</feature>
<feature type="region of interest" description="Disordered" evidence="3">
    <location>
        <begin position="121"/>
        <end position="156"/>
    </location>
</feature>
<dbReference type="PANTHER" id="PTHR10881">
    <property type="entry name" value="GOLGIN SUBFAMILY A MEMBER-RELATED"/>
    <property type="match status" value="1"/>
</dbReference>
<feature type="region of interest" description="Disordered" evidence="3">
    <location>
        <begin position="1131"/>
        <end position="1213"/>
    </location>
</feature>
<comment type="caution">
    <text evidence="5">The sequence shown here is derived from an EMBL/GenBank/DDBJ whole genome shotgun (WGS) entry which is preliminary data.</text>
</comment>
<dbReference type="AlphaFoldDB" id="A0AAE1F033"/>
<feature type="compositionally biased region" description="Basic residues" evidence="3">
    <location>
        <begin position="16"/>
        <end position="27"/>
    </location>
</feature>
<feature type="compositionally biased region" description="Basic and acidic residues" evidence="3">
    <location>
        <begin position="939"/>
        <end position="952"/>
    </location>
</feature>
<proteinExistence type="predicted"/>
<keyword evidence="6" id="KW-1185">Reference proteome</keyword>
<dbReference type="Proteomes" id="UP001286313">
    <property type="component" value="Unassembled WGS sequence"/>
</dbReference>
<feature type="compositionally biased region" description="Low complexity" evidence="3">
    <location>
        <begin position="45"/>
        <end position="58"/>
    </location>
</feature>
<dbReference type="PANTHER" id="PTHR10881:SF46">
    <property type="entry name" value="GOLGIN SUBFAMILY A MEMBER 2"/>
    <property type="match status" value="1"/>
</dbReference>
<name>A0AAE1F033_PETCI</name>
<feature type="region of interest" description="Disordered" evidence="3">
    <location>
        <begin position="981"/>
        <end position="1006"/>
    </location>
</feature>
<evidence type="ECO:0000256" key="2">
    <source>
        <dbReference type="SAM" id="Coils"/>
    </source>
</evidence>
<feature type="compositionally biased region" description="Acidic residues" evidence="3">
    <location>
        <begin position="1153"/>
        <end position="1162"/>
    </location>
</feature>
<gene>
    <name evidence="5" type="ORF">Pcinc_029550</name>
</gene>
<feature type="region of interest" description="Disordered" evidence="3">
    <location>
        <begin position="920"/>
        <end position="952"/>
    </location>
</feature>